<keyword evidence="2" id="KW-1185">Reference proteome</keyword>
<comment type="caution">
    <text evidence="1">The sequence shown here is derived from an EMBL/GenBank/DDBJ whole genome shotgun (WGS) entry which is preliminary data.</text>
</comment>
<reference evidence="1" key="1">
    <citation type="submission" date="2020-07" db="EMBL/GenBank/DDBJ databases">
        <title>Clarias magur genome sequencing, assembly and annotation.</title>
        <authorList>
            <person name="Kushwaha B."/>
            <person name="Kumar R."/>
            <person name="Das P."/>
            <person name="Joshi C.G."/>
            <person name="Kumar D."/>
            <person name="Nagpure N.S."/>
            <person name="Pandey M."/>
            <person name="Agarwal S."/>
            <person name="Srivastava S."/>
            <person name="Singh M."/>
            <person name="Sahoo L."/>
            <person name="Jayasankar P."/>
            <person name="Meher P.K."/>
            <person name="Koringa P.G."/>
            <person name="Iquebal M.A."/>
            <person name="Das S.P."/>
            <person name="Bit A."/>
            <person name="Patnaik S."/>
            <person name="Patel N."/>
            <person name="Shah T.M."/>
            <person name="Hinsu A."/>
            <person name="Jena J.K."/>
        </authorList>
    </citation>
    <scope>NUCLEOTIDE SEQUENCE</scope>
    <source>
        <strain evidence="1">CIFAMagur01</strain>
        <tissue evidence="1">Testis</tissue>
    </source>
</reference>
<protein>
    <submittedName>
        <fullName evidence="1">DNA polymerase II large subunit</fullName>
    </submittedName>
</protein>
<proteinExistence type="predicted"/>
<dbReference type="Proteomes" id="UP000727407">
    <property type="component" value="Unassembled WGS sequence"/>
</dbReference>
<accession>A0A8J4UFX1</accession>
<dbReference type="AlphaFoldDB" id="A0A8J4UFX1"/>
<organism evidence="1 2">
    <name type="scientific">Clarias magur</name>
    <name type="common">Asian catfish</name>
    <name type="synonym">Macropteronotus magur</name>
    <dbReference type="NCBI Taxonomy" id="1594786"/>
    <lineage>
        <taxon>Eukaryota</taxon>
        <taxon>Metazoa</taxon>
        <taxon>Chordata</taxon>
        <taxon>Craniata</taxon>
        <taxon>Vertebrata</taxon>
        <taxon>Euteleostomi</taxon>
        <taxon>Actinopterygii</taxon>
        <taxon>Neopterygii</taxon>
        <taxon>Teleostei</taxon>
        <taxon>Ostariophysi</taxon>
        <taxon>Siluriformes</taxon>
        <taxon>Clariidae</taxon>
        <taxon>Clarias</taxon>
    </lineage>
</organism>
<dbReference type="EMBL" id="QNUK01000038">
    <property type="protein sequence ID" value="KAF5906081.1"/>
    <property type="molecule type" value="Genomic_DNA"/>
</dbReference>
<evidence type="ECO:0000313" key="2">
    <source>
        <dbReference type="Proteomes" id="UP000727407"/>
    </source>
</evidence>
<sequence length="54" mass="5951">MVTKAKDFLRQSGFSHTLSRDQTRERLSSLHSSHMVRAAVSDCGPACLTLGMDN</sequence>
<evidence type="ECO:0000313" key="1">
    <source>
        <dbReference type="EMBL" id="KAF5906081.1"/>
    </source>
</evidence>
<name>A0A8J4UFX1_CLAMG</name>
<gene>
    <name evidence="1" type="primary">polC</name>
    <name evidence="1" type="ORF">DAT39_004288</name>
</gene>